<dbReference type="Proteomes" id="UP000596049">
    <property type="component" value="Chromosome"/>
</dbReference>
<sequence length="56" mass="6617">MKIRLSLEKIKRIILIISTLIIGYSIGATCENIKFQNKLKDLEEQFDKLIEMYENN</sequence>
<evidence type="ECO:0000313" key="2">
    <source>
        <dbReference type="Proteomes" id="UP000596049"/>
    </source>
</evidence>
<dbReference type="RefSeq" id="WP_158003050.1">
    <property type="nucleotide sequence ID" value="NZ_CP067341.1"/>
</dbReference>
<dbReference type="EMBL" id="CP067341">
    <property type="protein sequence ID" value="QQP10813.1"/>
    <property type="molecule type" value="Genomic_DNA"/>
</dbReference>
<keyword evidence="2" id="KW-1185">Reference proteome</keyword>
<proteinExistence type="predicted"/>
<organism evidence="1 2">
    <name type="scientific">Lysinibacillus agricola</name>
    <dbReference type="NCBI Taxonomy" id="2590012"/>
    <lineage>
        <taxon>Bacteria</taxon>
        <taxon>Bacillati</taxon>
        <taxon>Bacillota</taxon>
        <taxon>Bacilli</taxon>
        <taxon>Bacillales</taxon>
        <taxon>Bacillaceae</taxon>
        <taxon>Lysinibacillus</taxon>
    </lineage>
</organism>
<name>A0ABX7ALN7_9BACI</name>
<gene>
    <name evidence="1" type="ORF">FJQ98_16335</name>
</gene>
<accession>A0ABX7ALN7</accession>
<evidence type="ECO:0000313" key="1">
    <source>
        <dbReference type="EMBL" id="QQP10813.1"/>
    </source>
</evidence>
<reference evidence="1 2" key="1">
    <citation type="submission" date="2020-01" db="EMBL/GenBank/DDBJ databases">
        <authorList>
            <person name="Liu G."/>
            <person name="Liu B."/>
        </authorList>
    </citation>
    <scope>NUCLEOTIDE SEQUENCE [LARGE SCALE GENOMIC DNA]</scope>
    <source>
        <strain evidence="1 2">FJAT-51161</strain>
    </source>
</reference>
<protein>
    <submittedName>
        <fullName evidence="1">Uncharacterized protein</fullName>
    </submittedName>
</protein>